<accession>A0A3N4I8W9</accession>
<evidence type="ECO:0000313" key="1">
    <source>
        <dbReference type="EMBL" id="RPA78244.1"/>
    </source>
</evidence>
<organism evidence="1 2">
    <name type="scientific">Ascobolus immersus RN42</name>
    <dbReference type="NCBI Taxonomy" id="1160509"/>
    <lineage>
        <taxon>Eukaryota</taxon>
        <taxon>Fungi</taxon>
        <taxon>Dikarya</taxon>
        <taxon>Ascomycota</taxon>
        <taxon>Pezizomycotina</taxon>
        <taxon>Pezizomycetes</taxon>
        <taxon>Pezizales</taxon>
        <taxon>Ascobolaceae</taxon>
        <taxon>Ascobolus</taxon>
    </lineage>
</organism>
<keyword evidence="2" id="KW-1185">Reference proteome</keyword>
<gene>
    <name evidence="1" type="ORF">BJ508DRAFT_329372</name>
</gene>
<dbReference type="Proteomes" id="UP000275078">
    <property type="component" value="Unassembled WGS sequence"/>
</dbReference>
<dbReference type="EMBL" id="ML119713">
    <property type="protein sequence ID" value="RPA78244.1"/>
    <property type="molecule type" value="Genomic_DNA"/>
</dbReference>
<evidence type="ECO:0000313" key="2">
    <source>
        <dbReference type="Proteomes" id="UP000275078"/>
    </source>
</evidence>
<sequence length="228" mass="26630">MAIMRQYRDNFEETAEGREQSLFMRLPLELRLDIYEFCSALTLLQLIGTSWQIRCELLTRPKLITGSFGYRHPNDLYGLKFEIASHLQRIQNETFLLSIEDVAKLSGKEEARYFISRHQKYILGDLWGRLPRTCCPKCNRILGEGAYRDFWSKEYYAYEAAGTPYGKRWYLGIEGTRVVWDACQNCIGRMREPDRREFLKNAKLFKDCRCGPAVQVTFTGEAGFDSEP</sequence>
<evidence type="ECO:0008006" key="3">
    <source>
        <dbReference type="Google" id="ProtNLM"/>
    </source>
</evidence>
<protein>
    <recommendedName>
        <fullName evidence="3">F-box domain-containing protein</fullName>
    </recommendedName>
</protein>
<dbReference type="AlphaFoldDB" id="A0A3N4I8W9"/>
<reference evidence="1 2" key="1">
    <citation type="journal article" date="2018" name="Nat. Ecol. Evol.">
        <title>Pezizomycetes genomes reveal the molecular basis of ectomycorrhizal truffle lifestyle.</title>
        <authorList>
            <person name="Murat C."/>
            <person name="Payen T."/>
            <person name="Noel B."/>
            <person name="Kuo A."/>
            <person name="Morin E."/>
            <person name="Chen J."/>
            <person name="Kohler A."/>
            <person name="Krizsan K."/>
            <person name="Balestrini R."/>
            <person name="Da Silva C."/>
            <person name="Montanini B."/>
            <person name="Hainaut M."/>
            <person name="Levati E."/>
            <person name="Barry K.W."/>
            <person name="Belfiori B."/>
            <person name="Cichocki N."/>
            <person name="Clum A."/>
            <person name="Dockter R.B."/>
            <person name="Fauchery L."/>
            <person name="Guy J."/>
            <person name="Iotti M."/>
            <person name="Le Tacon F."/>
            <person name="Lindquist E.A."/>
            <person name="Lipzen A."/>
            <person name="Malagnac F."/>
            <person name="Mello A."/>
            <person name="Molinier V."/>
            <person name="Miyauchi S."/>
            <person name="Poulain J."/>
            <person name="Riccioni C."/>
            <person name="Rubini A."/>
            <person name="Sitrit Y."/>
            <person name="Splivallo R."/>
            <person name="Traeger S."/>
            <person name="Wang M."/>
            <person name="Zifcakova L."/>
            <person name="Wipf D."/>
            <person name="Zambonelli A."/>
            <person name="Paolocci F."/>
            <person name="Nowrousian M."/>
            <person name="Ottonello S."/>
            <person name="Baldrian P."/>
            <person name="Spatafora J.W."/>
            <person name="Henrissat B."/>
            <person name="Nagy L.G."/>
            <person name="Aury J.M."/>
            <person name="Wincker P."/>
            <person name="Grigoriev I.V."/>
            <person name="Bonfante P."/>
            <person name="Martin F.M."/>
        </authorList>
    </citation>
    <scope>NUCLEOTIDE SEQUENCE [LARGE SCALE GENOMIC DNA]</scope>
    <source>
        <strain evidence="1 2">RN42</strain>
    </source>
</reference>
<name>A0A3N4I8W9_ASCIM</name>
<proteinExistence type="predicted"/>